<dbReference type="STRING" id="33903.AQJ43_09725"/>
<protein>
    <recommendedName>
        <fullName evidence="3">NAD(P)-binding domain-containing protein</fullName>
    </recommendedName>
</protein>
<evidence type="ECO:0000259" key="3">
    <source>
        <dbReference type="Pfam" id="PF13460"/>
    </source>
</evidence>
<gene>
    <name evidence="4" type="ORF">SAV31267_083460</name>
</gene>
<feature type="compositionally biased region" description="Low complexity" evidence="2">
    <location>
        <begin position="217"/>
        <end position="230"/>
    </location>
</feature>
<dbReference type="Gene3D" id="3.40.50.720">
    <property type="entry name" value="NAD(P)-binding Rossmann-like Domain"/>
    <property type="match status" value="1"/>
</dbReference>
<dbReference type="EMBL" id="BJHY01000001">
    <property type="protein sequence ID" value="GDY78861.1"/>
    <property type="molecule type" value="Genomic_DNA"/>
</dbReference>
<feature type="compositionally biased region" description="Basic and acidic residues" evidence="2">
    <location>
        <begin position="286"/>
        <end position="298"/>
    </location>
</feature>
<dbReference type="Proteomes" id="UP000299211">
    <property type="component" value="Unassembled WGS sequence"/>
</dbReference>
<feature type="compositionally biased region" description="Polar residues" evidence="2">
    <location>
        <begin position="275"/>
        <end position="284"/>
    </location>
</feature>
<dbReference type="PANTHER" id="PTHR42748">
    <property type="entry name" value="NITROGEN METABOLITE REPRESSION PROTEIN NMRA FAMILY MEMBER"/>
    <property type="match status" value="1"/>
</dbReference>
<dbReference type="PANTHER" id="PTHR42748:SF3">
    <property type="entry name" value="BLL4366 PROTEIN"/>
    <property type="match status" value="1"/>
</dbReference>
<feature type="compositionally biased region" description="Polar residues" evidence="2">
    <location>
        <begin position="185"/>
        <end position="195"/>
    </location>
</feature>
<dbReference type="SUPFAM" id="SSF51735">
    <property type="entry name" value="NAD(P)-binding Rossmann-fold domains"/>
    <property type="match status" value="1"/>
</dbReference>
<sequence>MKFAVIGGTGLIGSQVVKNLNAAGHEAVPHSQSTGIDVISGQGLDQAVAGADVIVNLTNSPTFDEASPAFFQTSMDNLLAAGRKAGVRHFVILSIVGVDQVPELDYYRAKALQEKILAAGPIPYSIVRATQFMEFIDAVLSWTADGDTVRLPATPIQPIAAKDVADAVAEVAAGAPLGAFATSPAPRSSPWTSWAGSPCPTSPTAAPSSPTPPPACSAPSRVTSSPTRTPTSPPPTTPTGSPEPLAPSPARGPHELVLPATEPAAGSGMRPMEWNSANRFTSVGNKGRDAAQRQEKRMSSRRPPRRDPRSHAHGPARRWWRRHWKAGTAVLSALFVATASPLIYDAIKSGTSAIVEGDRPPFAWTTQVDSPEDAGCKSYVFDSDAKMSAPSPNEDWQVWATRQGGTAANLTTIRLTLQGRSASSVVLHGLRVDVESKSRPKGSVYDLGLSCGGLTSRNFDINLDDPEVAPASRAGDDGTPAARFPYRISSTEPEVFLVHARTENCDCRFHLNLDWTSGDRKGTLRIGDGKNAFRVIGTQRLRWFELDMDKQQWVKQPVVDTVPGAELGRLVKRSDVRREAA</sequence>
<dbReference type="AlphaFoldDB" id="A0A4D4N2Y2"/>
<dbReference type="InterPro" id="IPR051164">
    <property type="entry name" value="NmrA-like_oxidored"/>
</dbReference>
<dbReference type="InterPro" id="IPR036291">
    <property type="entry name" value="NAD(P)-bd_dom_sf"/>
</dbReference>
<accession>A0A4D4N2Y2</accession>
<feature type="region of interest" description="Disordered" evidence="2">
    <location>
        <begin position="180"/>
        <end position="317"/>
    </location>
</feature>
<keyword evidence="1" id="KW-0521">NADP</keyword>
<name>A0A4D4N2Y2_STRAX</name>
<reference evidence="4 5" key="1">
    <citation type="submission" date="2019-04" db="EMBL/GenBank/DDBJ databases">
        <title>Draft genome sequences of Streptomyces avermitilis ATCC 31267.</title>
        <authorList>
            <person name="Komaki H."/>
            <person name="Tamura T."/>
            <person name="Hosoyama A."/>
        </authorList>
    </citation>
    <scope>NUCLEOTIDE SEQUENCE [LARGE SCALE GENOMIC DNA]</scope>
    <source>
        <strain evidence="4 5">ATCC 31267</strain>
    </source>
</reference>
<comment type="caution">
    <text evidence="4">The sequence shown here is derived from an EMBL/GenBank/DDBJ whole genome shotgun (WGS) entry which is preliminary data.</text>
</comment>
<organism evidence="4 5">
    <name type="scientific">Streptomyces avermitilis</name>
    <dbReference type="NCBI Taxonomy" id="33903"/>
    <lineage>
        <taxon>Bacteria</taxon>
        <taxon>Bacillati</taxon>
        <taxon>Actinomycetota</taxon>
        <taxon>Actinomycetes</taxon>
        <taxon>Kitasatosporales</taxon>
        <taxon>Streptomycetaceae</taxon>
        <taxon>Streptomyces</taxon>
    </lineage>
</organism>
<dbReference type="InterPro" id="IPR016040">
    <property type="entry name" value="NAD(P)-bd_dom"/>
</dbReference>
<evidence type="ECO:0000313" key="5">
    <source>
        <dbReference type="Proteomes" id="UP000299211"/>
    </source>
</evidence>
<proteinExistence type="predicted"/>
<evidence type="ECO:0000256" key="1">
    <source>
        <dbReference type="ARBA" id="ARBA00022857"/>
    </source>
</evidence>
<feature type="domain" description="NAD(P)-binding" evidence="3">
    <location>
        <begin position="7"/>
        <end position="172"/>
    </location>
</feature>
<evidence type="ECO:0000313" key="4">
    <source>
        <dbReference type="EMBL" id="GDY78861.1"/>
    </source>
</evidence>
<evidence type="ECO:0000256" key="2">
    <source>
        <dbReference type="SAM" id="MobiDB-lite"/>
    </source>
</evidence>
<feature type="compositionally biased region" description="Low complexity" evidence="2">
    <location>
        <begin position="197"/>
        <end position="208"/>
    </location>
</feature>
<dbReference type="Pfam" id="PF13460">
    <property type="entry name" value="NAD_binding_10"/>
    <property type="match status" value="1"/>
</dbReference>